<reference evidence="6" key="1">
    <citation type="submission" date="2016-06" db="UniProtKB">
        <authorList>
            <consortium name="WormBaseParasite"/>
        </authorList>
    </citation>
    <scope>IDENTIFICATION</scope>
</reference>
<dbReference type="AlphaFoldDB" id="A0A183U667"/>
<protein>
    <submittedName>
        <fullName evidence="6">EGF-like domain-containing protein</fullName>
    </submittedName>
</protein>
<dbReference type="PROSITE" id="PS50026">
    <property type="entry name" value="EGF_3"/>
    <property type="match status" value="1"/>
</dbReference>
<accession>A0A183U667</accession>
<feature type="domain" description="EGF-like" evidence="3">
    <location>
        <begin position="30"/>
        <end position="66"/>
    </location>
</feature>
<evidence type="ECO:0000259" key="3">
    <source>
        <dbReference type="PROSITE" id="PS50026"/>
    </source>
</evidence>
<dbReference type="EMBL" id="UYWY01005884">
    <property type="protein sequence ID" value="VDM29704.1"/>
    <property type="molecule type" value="Genomic_DNA"/>
</dbReference>
<keyword evidence="2" id="KW-0732">Signal</keyword>
<feature type="signal peptide" evidence="2">
    <location>
        <begin position="1"/>
        <end position="25"/>
    </location>
</feature>
<feature type="chain" id="PRO_5044553015" evidence="2">
    <location>
        <begin position="26"/>
        <end position="135"/>
    </location>
</feature>
<evidence type="ECO:0000256" key="2">
    <source>
        <dbReference type="SAM" id="SignalP"/>
    </source>
</evidence>
<gene>
    <name evidence="4" type="ORF">TCNE_LOCUS3987</name>
</gene>
<dbReference type="SUPFAM" id="SSF57196">
    <property type="entry name" value="EGF/Laminin"/>
    <property type="match status" value="1"/>
</dbReference>
<feature type="disulfide bond" evidence="1">
    <location>
        <begin position="56"/>
        <end position="65"/>
    </location>
</feature>
<dbReference type="InterPro" id="IPR000742">
    <property type="entry name" value="EGF"/>
</dbReference>
<proteinExistence type="predicted"/>
<keyword evidence="5" id="KW-1185">Reference proteome</keyword>
<organism evidence="5 6">
    <name type="scientific">Toxocara canis</name>
    <name type="common">Canine roundworm</name>
    <dbReference type="NCBI Taxonomy" id="6265"/>
    <lineage>
        <taxon>Eukaryota</taxon>
        <taxon>Metazoa</taxon>
        <taxon>Ecdysozoa</taxon>
        <taxon>Nematoda</taxon>
        <taxon>Chromadorea</taxon>
        <taxon>Rhabditida</taxon>
        <taxon>Spirurina</taxon>
        <taxon>Ascaridomorpha</taxon>
        <taxon>Ascaridoidea</taxon>
        <taxon>Toxocaridae</taxon>
        <taxon>Toxocara</taxon>
    </lineage>
</organism>
<evidence type="ECO:0000313" key="5">
    <source>
        <dbReference type="Proteomes" id="UP000050794"/>
    </source>
</evidence>
<dbReference type="InterPro" id="IPR002049">
    <property type="entry name" value="LE_dom"/>
</dbReference>
<keyword evidence="1" id="KW-0245">EGF-like domain</keyword>
<name>A0A183U667_TOXCA</name>
<evidence type="ECO:0000256" key="1">
    <source>
        <dbReference type="PROSITE-ProRule" id="PRU00076"/>
    </source>
</evidence>
<dbReference type="Proteomes" id="UP000050794">
    <property type="component" value="Unassembled WGS sequence"/>
</dbReference>
<comment type="caution">
    <text evidence="1">Lacks conserved residue(s) required for the propagation of feature annotation.</text>
</comment>
<dbReference type="WBParaSite" id="TCNE_0000398701-mRNA-1">
    <property type="protein sequence ID" value="TCNE_0000398701-mRNA-1"/>
    <property type="gene ID" value="TCNE_0000398701"/>
</dbReference>
<evidence type="ECO:0000313" key="6">
    <source>
        <dbReference type="WBParaSite" id="TCNE_0000398701-mRNA-1"/>
    </source>
</evidence>
<dbReference type="PROSITE" id="PS00022">
    <property type="entry name" value="EGF_1"/>
    <property type="match status" value="1"/>
</dbReference>
<reference evidence="4 5" key="2">
    <citation type="submission" date="2018-11" db="EMBL/GenBank/DDBJ databases">
        <authorList>
            <consortium name="Pathogen Informatics"/>
        </authorList>
    </citation>
    <scope>NUCLEOTIDE SEQUENCE [LARGE SCALE GENOMIC DNA]</scope>
</reference>
<evidence type="ECO:0000313" key="4">
    <source>
        <dbReference type="EMBL" id="VDM29704.1"/>
    </source>
</evidence>
<dbReference type="Gene3D" id="2.10.25.10">
    <property type="entry name" value="Laminin"/>
    <property type="match status" value="1"/>
</dbReference>
<dbReference type="Pfam" id="PF00053">
    <property type="entry name" value="EGF_laminin"/>
    <property type="match status" value="1"/>
</dbReference>
<keyword evidence="1" id="KW-1015">Disulfide bond</keyword>
<sequence>AYFSIFSSNFIPLLFFLFLKGKCHCQPRFEGKRCEIEPCLNGGMRSTFSSNGKCYCPYGLTGEKCETVTHCVEGKGKLIDGKCKCADRWSGLFCQSRTCYNGVSVGTGVSSSLIVVPFFERTHLALVALALAYMY</sequence>